<gene>
    <name evidence="1" type="ORF">APX70_05798</name>
</gene>
<comment type="caution">
    <text evidence="1">The sequence shown here is derived from an EMBL/GenBank/DDBJ whole genome shotgun (WGS) entry which is preliminary data.</text>
</comment>
<reference evidence="1 2" key="1">
    <citation type="submission" date="2018-08" db="EMBL/GenBank/DDBJ databases">
        <title>Recombination of ecologically and evolutionarily significant loci maintains genetic cohesion in the Pseudomonas syringae species complex.</title>
        <authorList>
            <person name="Dillon M."/>
            <person name="Thakur S."/>
            <person name="Almeida R.N.D."/>
            <person name="Weir B.S."/>
            <person name="Guttman D.S."/>
        </authorList>
    </citation>
    <scope>NUCLEOTIDE SEQUENCE [LARGE SCALE GENOMIC DNA]</scope>
    <source>
        <strain evidence="1 2">88_10</strain>
    </source>
</reference>
<name>A0A3M2Y370_PSEYM</name>
<accession>A0A3M2Y370</accession>
<organism evidence="1 2">
    <name type="scientific">Pseudomonas syringae pv. maculicola</name>
    <dbReference type="NCBI Taxonomy" id="59511"/>
    <lineage>
        <taxon>Bacteria</taxon>
        <taxon>Pseudomonadati</taxon>
        <taxon>Pseudomonadota</taxon>
        <taxon>Gammaproteobacteria</taxon>
        <taxon>Pseudomonadales</taxon>
        <taxon>Pseudomonadaceae</taxon>
        <taxon>Pseudomonas</taxon>
    </lineage>
</organism>
<feature type="non-terminal residue" evidence="1">
    <location>
        <position position="82"/>
    </location>
</feature>
<dbReference type="Proteomes" id="UP000282378">
    <property type="component" value="Unassembled WGS sequence"/>
</dbReference>
<evidence type="ECO:0000313" key="2">
    <source>
        <dbReference type="Proteomes" id="UP000282378"/>
    </source>
</evidence>
<proteinExistence type="predicted"/>
<sequence>DEIIVTGKSNPQAHASAWVLVTQKIPFLTIKLAASAQVAAGQVQLQAFANGNPLDPALFKVYWDIGAKLTGEISETGLYSVA</sequence>
<feature type="non-terminal residue" evidence="1">
    <location>
        <position position="1"/>
    </location>
</feature>
<dbReference type="AlphaFoldDB" id="A0A3M2Y370"/>
<evidence type="ECO:0000313" key="1">
    <source>
        <dbReference type="EMBL" id="RML70497.1"/>
    </source>
</evidence>
<protein>
    <submittedName>
        <fullName evidence="1">Uncharacterized protein</fullName>
    </submittedName>
</protein>
<dbReference type="EMBL" id="RBNL01002523">
    <property type="protein sequence ID" value="RML70497.1"/>
    <property type="molecule type" value="Genomic_DNA"/>
</dbReference>